<proteinExistence type="predicted"/>
<evidence type="ECO:0000313" key="2">
    <source>
        <dbReference type="EMBL" id="QNS42267.1"/>
    </source>
</evidence>
<evidence type="ECO:0000259" key="1">
    <source>
        <dbReference type="Pfam" id="PF08241"/>
    </source>
</evidence>
<dbReference type="CDD" id="cd02440">
    <property type="entry name" value="AdoMet_MTases"/>
    <property type="match status" value="1"/>
</dbReference>
<dbReference type="KEGG" id="cmaq:H0S70_04635"/>
<dbReference type="Pfam" id="PF08241">
    <property type="entry name" value="Methyltransf_11"/>
    <property type="match status" value="1"/>
</dbReference>
<name>A0A7H1DZ59_9FLAO</name>
<dbReference type="RefSeq" id="WP_188321869.1">
    <property type="nucleotide sequence ID" value="NZ_CP060203.1"/>
</dbReference>
<keyword evidence="2" id="KW-0489">Methyltransferase</keyword>
<dbReference type="Gene3D" id="3.40.50.150">
    <property type="entry name" value="Vaccinia Virus protein VP39"/>
    <property type="match status" value="1"/>
</dbReference>
<keyword evidence="2" id="KW-0808">Transferase</keyword>
<dbReference type="AlphaFoldDB" id="A0A7H1DZ59"/>
<dbReference type="GO" id="GO:0032259">
    <property type="term" value="P:methylation"/>
    <property type="evidence" value="ECO:0007669"/>
    <property type="project" value="UniProtKB-KW"/>
</dbReference>
<evidence type="ECO:0000313" key="3">
    <source>
        <dbReference type="Proteomes" id="UP000516438"/>
    </source>
</evidence>
<dbReference type="InterPro" id="IPR029063">
    <property type="entry name" value="SAM-dependent_MTases_sf"/>
</dbReference>
<organism evidence="2 3">
    <name type="scientific">Chryseobacterium manosquense</name>
    <dbReference type="NCBI Taxonomy" id="2754694"/>
    <lineage>
        <taxon>Bacteria</taxon>
        <taxon>Pseudomonadati</taxon>
        <taxon>Bacteroidota</taxon>
        <taxon>Flavobacteriia</taxon>
        <taxon>Flavobacteriales</taxon>
        <taxon>Weeksellaceae</taxon>
        <taxon>Chryseobacterium group</taxon>
        <taxon>Chryseobacterium</taxon>
    </lineage>
</organism>
<reference evidence="2 3" key="1">
    <citation type="submission" date="2020-07" db="EMBL/GenBank/DDBJ databases">
        <title>Complete genome and description of Chryseobacterium manosquense strain Marseille-Q2069 sp. nov.</title>
        <authorList>
            <person name="Boxberger M."/>
        </authorList>
    </citation>
    <scope>NUCLEOTIDE SEQUENCE [LARGE SCALE GENOMIC DNA]</scope>
    <source>
        <strain evidence="2 3">Marseille-Q2069</strain>
    </source>
</reference>
<dbReference type="SUPFAM" id="SSF53335">
    <property type="entry name" value="S-adenosyl-L-methionine-dependent methyltransferases"/>
    <property type="match status" value="1"/>
</dbReference>
<dbReference type="Proteomes" id="UP000516438">
    <property type="component" value="Chromosome"/>
</dbReference>
<protein>
    <submittedName>
        <fullName evidence="2">Class I SAM-dependent methyltransferase</fullName>
    </submittedName>
</protein>
<sequence>MKDLPGKAIYDFYFTPHRYQLFVHDQFGPKVEMPVSYYFRNLDTMPELEQVAIENCRGKTLDIGAAAGSHAIELQRKGIPVTALEISQNACKVMNERGVVNVICEDFFKFSGQKFDTLLLLMNGIGISSTVDGLRKFFEKADELLLPNGQIIFDSCDIDYMYEEFQMPSDRYYGEVKCRYEYHELLTDWFGWLYIDQFTMQEIAEEYGFDVKIIFEDDSNQYLAILTKNI</sequence>
<dbReference type="EMBL" id="CP060203">
    <property type="protein sequence ID" value="QNS42267.1"/>
    <property type="molecule type" value="Genomic_DNA"/>
</dbReference>
<dbReference type="GO" id="GO:0008757">
    <property type="term" value="F:S-adenosylmethionine-dependent methyltransferase activity"/>
    <property type="evidence" value="ECO:0007669"/>
    <property type="project" value="InterPro"/>
</dbReference>
<dbReference type="InterPro" id="IPR013216">
    <property type="entry name" value="Methyltransf_11"/>
</dbReference>
<gene>
    <name evidence="2" type="ORF">H0S70_04635</name>
</gene>
<feature type="domain" description="Methyltransferase type 11" evidence="1">
    <location>
        <begin position="61"/>
        <end position="153"/>
    </location>
</feature>
<keyword evidence="3" id="KW-1185">Reference proteome</keyword>
<accession>A0A7H1DZ59</accession>